<dbReference type="SUPFAM" id="SSF55874">
    <property type="entry name" value="ATPase domain of HSP90 chaperone/DNA topoisomerase II/histidine kinase"/>
    <property type="match status" value="1"/>
</dbReference>
<name>A0A8J8P0C4_HALGN</name>
<dbReference type="CDD" id="cd17546">
    <property type="entry name" value="REC_hyHK_CKI1_RcsC-like"/>
    <property type="match status" value="1"/>
</dbReference>
<proteinExistence type="predicted"/>
<dbReference type="Gene3D" id="3.30.565.10">
    <property type="entry name" value="Histidine kinase-like ATPase, C-terminal domain"/>
    <property type="match status" value="1"/>
</dbReference>
<dbReference type="InterPro" id="IPR050956">
    <property type="entry name" value="2C_system_His_kinase"/>
</dbReference>
<dbReference type="InterPro" id="IPR003594">
    <property type="entry name" value="HATPase_dom"/>
</dbReference>
<dbReference type="CDD" id="cd00082">
    <property type="entry name" value="HisKA"/>
    <property type="match status" value="1"/>
</dbReference>
<comment type="caution">
    <text evidence="5">The sequence shown here is derived from an EMBL/GenBank/DDBJ whole genome shotgun (WGS) entry which is preliminary data.</text>
</comment>
<dbReference type="Gene3D" id="3.40.50.2300">
    <property type="match status" value="1"/>
</dbReference>
<evidence type="ECO:0000313" key="6">
    <source>
        <dbReference type="Proteomes" id="UP000785679"/>
    </source>
</evidence>
<reference evidence="5" key="1">
    <citation type="submission" date="2019-06" db="EMBL/GenBank/DDBJ databases">
        <authorList>
            <person name="Zheng W."/>
        </authorList>
    </citation>
    <scope>NUCLEOTIDE SEQUENCE</scope>
    <source>
        <strain evidence="5">QDHG01</strain>
    </source>
</reference>
<sequence>MAYEKLKMQNHFLEMLTATVSHDMRTPLNAILGLGEQLQHFILHQDGLYLHKILMNSSRLLLSLVNDLLDLFRLKNGKFTNNREWSDFRGEIAAMVDLFGVQAEAKGVKLVFDCHTNVPGKLSIDLQRVKQVLINLIGNSLKFTYKGSIVVSAKIIQTDQTMRFLKVTVCDTGIGIKDEDKEKVFKMFGKLEASEKINTSGIGLGVSICKQIIEGLGGQLTLVDGCESLHCLQNLIYSDPSENCEGTTFSFSVKLIDEPFNFEEASVLDIISKKPQIRGSQHSHTSRSERSQCNYYPDNPSVSIAPHEQLQLILEQADIKLDLANIGKAVQGIISKNANTNNCETQNDDVLIQQFDVSQLLNVKEEVECPCSKRNKILVVDDNVFNILTLKYLLKECANLEADQALNGLQAVEQVQERAKLKLKEPCICGQESANYRLIFMDCNMPVMDGLSATQEIRKLAFADLQIVAITAYSTKGFEKKCYKAGMDEFETKPIFKDRLKDIVNRRVFQTY</sequence>
<dbReference type="Gene3D" id="1.10.287.130">
    <property type="match status" value="1"/>
</dbReference>
<dbReference type="AlphaFoldDB" id="A0A8J8P0C4"/>
<protein>
    <recommendedName>
        <fullName evidence="7">Histidine kinase</fullName>
    </recommendedName>
</protein>
<evidence type="ECO:0000313" key="5">
    <source>
        <dbReference type="EMBL" id="TNV83670.1"/>
    </source>
</evidence>
<dbReference type="InterPro" id="IPR005467">
    <property type="entry name" value="His_kinase_dom"/>
</dbReference>
<dbReference type="InterPro" id="IPR001789">
    <property type="entry name" value="Sig_transdc_resp-reg_receiver"/>
</dbReference>
<evidence type="ECO:0008006" key="7">
    <source>
        <dbReference type="Google" id="ProtNLM"/>
    </source>
</evidence>
<dbReference type="InterPro" id="IPR004358">
    <property type="entry name" value="Sig_transdc_His_kin-like_C"/>
</dbReference>
<dbReference type="SMART" id="SM00387">
    <property type="entry name" value="HATPase_c"/>
    <property type="match status" value="1"/>
</dbReference>
<dbReference type="PANTHER" id="PTHR43719">
    <property type="entry name" value="TWO-COMPONENT HISTIDINE KINASE"/>
    <property type="match status" value="1"/>
</dbReference>
<dbReference type="InterPro" id="IPR011006">
    <property type="entry name" value="CheY-like_superfamily"/>
</dbReference>
<dbReference type="PROSITE" id="PS50109">
    <property type="entry name" value="HIS_KIN"/>
    <property type="match status" value="1"/>
</dbReference>
<dbReference type="PRINTS" id="PR00344">
    <property type="entry name" value="BCTRLSENSOR"/>
</dbReference>
<keyword evidence="6" id="KW-1185">Reference proteome</keyword>
<evidence type="ECO:0000259" key="3">
    <source>
        <dbReference type="PROSITE" id="PS50109"/>
    </source>
</evidence>
<dbReference type="SMART" id="SM00448">
    <property type="entry name" value="REC"/>
    <property type="match status" value="1"/>
</dbReference>
<dbReference type="InterPro" id="IPR036097">
    <property type="entry name" value="HisK_dim/P_sf"/>
</dbReference>
<keyword evidence="1 2" id="KW-0597">Phosphoprotein</keyword>
<gene>
    <name evidence="5" type="ORF">FGO68_gene6378</name>
</gene>
<dbReference type="InterPro" id="IPR036890">
    <property type="entry name" value="HATPase_C_sf"/>
</dbReference>
<feature type="domain" description="Response regulatory" evidence="4">
    <location>
        <begin position="376"/>
        <end position="508"/>
    </location>
</feature>
<dbReference type="GO" id="GO:0000155">
    <property type="term" value="F:phosphorelay sensor kinase activity"/>
    <property type="evidence" value="ECO:0007669"/>
    <property type="project" value="InterPro"/>
</dbReference>
<dbReference type="SUPFAM" id="SSF47384">
    <property type="entry name" value="Homodimeric domain of signal transducing histidine kinase"/>
    <property type="match status" value="1"/>
</dbReference>
<dbReference type="Pfam" id="PF00072">
    <property type="entry name" value="Response_reg"/>
    <property type="match status" value="1"/>
</dbReference>
<evidence type="ECO:0000259" key="4">
    <source>
        <dbReference type="PROSITE" id="PS50110"/>
    </source>
</evidence>
<accession>A0A8J8P0C4</accession>
<feature type="domain" description="Histidine kinase" evidence="3">
    <location>
        <begin position="19"/>
        <end position="222"/>
    </location>
</feature>
<dbReference type="SUPFAM" id="SSF52172">
    <property type="entry name" value="CheY-like"/>
    <property type="match status" value="1"/>
</dbReference>
<dbReference type="OrthoDB" id="10266508at2759"/>
<organism evidence="5 6">
    <name type="scientific">Halteria grandinella</name>
    <dbReference type="NCBI Taxonomy" id="5974"/>
    <lineage>
        <taxon>Eukaryota</taxon>
        <taxon>Sar</taxon>
        <taxon>Alveolata</taxon>
        <taxon>Ciliophora</taxon>
        <taxon>Intramacronucleata</taxon>
        <taxon>Spirotrichea</taxon>
        <taxon>Stichotrichia</taxon>
        <taxon>Sporadotrichida</taxon>
        <taxon>Halteriidae</taxon>
        <taxon>Halteria</taxon>
    </lineage>
</organism>
<dbReference type="InterPro" id="IPR003661">
    <property type="entry name" value="HisK_dim/P_dom"/>
</dbReference>
<feature type="modified residue" description="4-aspartylphosphate" evidence="2">
    <location>
        <position position="442"/>
    </location>
</feature>
<evidence type="ECO:0000256" key="1">
    <source>
        <dbReference type="ARBA" id="ARBA00022553"/>
    </source>
</evidence>
<dbReference type="Proteomes" id="UP000785679">
    <property type="component" value="Unassembled WGS sequence"/>
</dbReference>
<dbReference type="EMBL" id="RRYP01003583">
    <property type="protein sequence ID" value="TNV83670.1"/>
    <property type="molecule type" value="Genomic_DNA"/>
</dbReference>
<dbReference type="Pfam" id="PF02518">
    <property type="entry name" value="HATPase_c"/>
    <property type="match status" value="1"/>
</dbReference>
<evidence type="ECO:0000256" key="2">
    <source>
        <dbReference type="PROSITE-ProRule" id="PRU00169"/>
    </source>
</evidence>
<dbReference type="PROSITE" id="PS50110">
    <property type="entry name" value="RESPONSE_REGULATORY"/>
    <property type="match status" value="1"/>
</dbReference>
<dbReference type="PANTHER" id="PTHR43719:SF28">
    <property type="entry name" value="PEROXIDE STRESS-ACTIVATED HISTIDINE KINASE MAK1-RELATED"/>
    <property type="match status" value="1"/>
</dbReference>
<dbReference type="SMART" id="SM00388">
    <property type="entry name" value="HisKA"/>
    <property type="match status" value="1"/>
</dbReference>
<dbReference type="Pfam" id="PF00512">
    <property type="entry name" value="HisKA"/>
    <property type="match status" value="1"/>
</dbReference>